<dbReference type="GO" id="GO:0005737">
    <property type="term" value="C:cytoplasm"/>
    <property type="evidence" value="ECO:0007669"/>
    <property type="project" value="TreeGrafter"/>
</dbReference>
<evidence type="ECO:0000256" key="12">
    <source>
        <dbReference type="ARBA" id="ARBA00022843"/>
    </source>
</evidence>
<evidence type="ECO:0000256" key="11">
    <source>
        <dbReference type="ARBA" id="ARBA00022842"/>
    </source>
</evidence>
<dbReference type="AlphaFoldDB" id="A0A6P8YKK6"/>
<dbReference type="GO" id="GO:0050321">
    <property type="term" value="F:tau-protein kinase activity"/>
    <property type="evidence" value="ECO:0007669"/>
    <property type="project" value="TreeGrafter"/>
</dbReference>
<keyword evidence="11" id="KW-0460">Magnesium</keyword>
<keyword evidence="4" id="KW-0597">Phosphoprotein</keyword>
<feature type="binding site" evidence="14">
    <location>
        <position position="91"/>
    </location>
    <ligand>
        <name>ATP</name>
        <dbReference type="ChEBI" id="CHEBI:30616"/>
    </ligand>
</feature>
<keyword evidence="2" id="KW-0217">Developmental protein</keyword>
<evidence type="ECO:0000256" key="14">
    <source>
        <dbReference type="PROSITE-ProRule" id="PRU10141"/>
    </source>
</evidence>
<organism evidence="18">
    <name type="scientific">Thrips palmi</name>
    <name type="common">Melon thrips</name>
    <dbReference type="NCBI Taxonomy" id="161013"/>
    <lineage>
        <taxon>Eukaryota</taxon>
        <taxon>Metazoa</taxon>
        <taxon>Ecdysozoa</taxon>
        <taxon>Arthropoda</taxon>
        <taxon>Hexapoda</taxon>
        <taxon>Insecta</taxon>
        <taxon>Pterygota</taxon>
        <taxon>Neoptera</taxon>
        <taxon>Paraneoptera</taxon>
        <taxon>Thysanoptera</taxon>
        <taxon>Terebrantia</taxon>
        <taxon>Thripoidea</taxon>
        <taxon>Thripidae</taxon>
        <taxon>Thrips</taxon>
    </lineage>
</organism>
<dbReference type="GO" id="GO:0005524">
    <property type="term" value="F:ATP binding"/>
    <property type="evidence" value="ECO:0007669"/>
    <property type="project" value="UniProtKB-UniRule"/>
</dbReference>
<dbReference type="SUPFAM" id="SSF56112">
    <property type="entry name" value="Protein kinase-like (PK-like)"/>
    <property type="match status" value="1"/>
</dbReference>
<proteinExistence type="inferred from homology"/>
<evidence type="ECO:0000256" key="8">
    <source>
        <dbReference type="ARBA" id="ARBA00022777"/>
    </source>
</evidence>
<evidence type="ECO:0000256" key="13">
    <source>
        <dbReference type="ARBA" id="ARBA00022871"/>
    </source>
</evidence>
<keyword evidence="3 15" id="KW-0723">Serine/threonine-protein kinase</keyword>
<keyword evidence="10 14" id="KW-0067">ATP-binding</keyword>
<feature type="non-terminal residue" evidence="18">
    <location>
        <position position="324"/>
    </location>
</feature>
<dbReference type="InterPro" id="IPR000719">
    <property type="entry name" value="Prot_kinase_dom"/>
</dbReference>
<dbReference type="InterPro" id="IPR017441">
    <property type="entry name" value="Protein_kinase_ATP_BS"/>
</dbReference>
<evidence type="ECO:0000256" key="10">
    <source>
        <dbReference type="ARBA" id="ARBA00022840"/>
    </source>
</evidence>
<dbReference type="Proteomes" id="UP000515158">
    <property type="component" value="Unplaced"/>
</dbReference>
<name>A0A6P8YKK6_THRPL</name>
<evidence type="ECO:0000313" key="18">
    <source>
        <dbReference type="RefSeq" id="XP_034237560.1"/>
    </source>
</evidence>
<accession>A0A6P8YKK6</accession>
<keyword evidence="17" id="KW-1185">Reference proteome</keyword>
<feature type="domain" description="Protein kinase" evidence="16">
    <location>
        <begin position="62"/>
        <end position="324"/>
    </location>
</feature>
<keyword evidence="8" id="KW-0418">Kinase</keyword>
<dbReference type="InterPro" id="IPR011009">
    <property type="entry name" value="Kinase-like_dom_sf"/>
</dbReference>
<dbReference type="PANTHER" id="PTHR24346">
    <property type="entry name" value="MAP/MICROTUBULE AFFINITY-REGULATING KINASE"/>
    <property type="match status" value="1"/>
</dbReference>
<evidence type="ECO:0000256" key="15">
    <source>
        <dbReference type="RuleBase" id="RU000304"/>
    </source>
</evidence>
<dbReference type="Pfam" id="PF00069">
    <property type="entry name" value="Pkinase"/>
    <property type="match status" value="1"/>
</dbReference>
<evidence type="ECO:0000256" key="7">
    <source>
        <dbReference type="ARBA" id="ARBA00022741"/>
    </source>
</evidence>
<dbReference type="Gene3D" id="1.10.510.10">
    <property type="entry name" value="Transferase(Phosphotransferase) domain 1"/>
    <property type="match status" value="1"/>
</dbReference>
<keyword evidence="6" id="KW-0479">Metal-binding</keyword>
<dbReference type="PROSITE" id="PS00107">
    <property type="entry name" value="PROTEIN_KINASE_ATP"/>
    <property type="match status" value="1"/>
</dbReference>
<evidence type="ECO:0000256" key="3">
    <source>
        <dbReference type="ARBA" id="ARBA00022527"/>
    </source>
</evidence>
<evidence type="ECO:0000256" key="9">
    <source>
        <dbReference type="ARBA" id="ARBA00022782"/>
    </source>
</evidence>
<evidence type="ECO:0000256" key="4">
    <source>
        <dbReference type="ARBA" id="ARBA00022553"/>
    </source>
</evidence>
<dbReference type="GO" id="GO:0007283">
    <property type="term" value="P:spermatogenesis"/>
    <property type="evidence" value="ECO:0007669"/>
    <property type="project" value="UniProtKB-KW"/>
</dbReference>
<dbReference type="FunFam" id="3.30.200.20:FF:000042">
    <property type="entry name" value="Aurora kinase A"/>
    <property type="match status" value="1"/>
</dbReference>
<dbReference type="KEGG" id="tpal:117643031"/>
<keyword evidence="9" id="KW-0221">Differentiation</keyword>
<dbReference type="SMART" id="SM00220">
    <property type="entry name" value="S_TKc"/>
    <property type="match status" value="1"/>
</dbReference>
<comment type="similarity">
    <text evidence="15">Belongs to the protein kinase superfamily.</text>
</comment>
<dbReference type="InterPro" id="IPR047908">
    <property type="entry name" value="TSSK4_cat"/>
</dbReference>
<dbReference type="RefSeq" id="XP_034237560.1">
    <property type="nucleotide sequence ID" value="XM_034381669.1"/>
</dbReference>
<dbReference type="FunFam" id="1.10.510.10:FF:000658">
    <property type="entry name" value="Protein CBG12184"/>
    <property type="match status" value="1"/>
</dbReference>
<sequence>MAGAPADGDVHGLATCMSAPEAAGAEICAGDGVDAASDSTTSTGRGEAGEARKATVLETHGYTVGETIGSGSYATVKVAKSENHDCKVAVKIVSKFQAPIDYLRKFLPREIEVVKGLRHPNVMRFLQAIETTHRVYIVMEYAANGSLLDVIRHESHIDEARARRWFGQLADAVQYCHDLGIVHRDIKCENLLMDGDLNIKLSDFGFARGLTAYRGESASQGAGAHLSETFCGSYAYASPEILRGVPYQPQLADIWSMGVVLYAIVFGRLPFDDSNFNQLLKQVQAKVRFPDEPRVSAACKALIRRILAPARARPRLSAIRADAW</sequence>
<keyword evidence="7 14" id="KW-0547">Nucleotide-binding</keyword>
<evidence type="ECO:0000256" key="5">
    <source>
        <dbReference type="ARBA" id="ARBA00022679"/>
    </source>
</evidence>
<evidence type="ECO:0000256" key="2">
    <source>
        <dbReference type="ARBA" id="ARBA00022473"/>
    </source>
</evidence>
<dbReference type="GeneID" id="117643031"/>
<dbReference type="InterPro" id="IPR008271">
    <property type="entry name" value="Ser/Thr_kinase_AS"/>
</dbReference>
<comment type="cofactor">
    <cofactor evidence="1">
        <name>Mg(2+)</name>
        <dbReference type="ChEBI" id="CHEBI:18420"/>
    </cofactor>
</comment>
<dbReference type="PROSITE" id="PS00108">
    <property type="entry name" value="PROTEIN_KINASE_ST"/>
    <property type="match status" value="1"/>
</dbReference>
<reference evidence="18" key="1">
    <citation type="submission" date="2025-08" db="UniProtKB">
        <authorList>
            <consortium name="RefSeq"/>
        </authorList>
    </citation>
    <scope>IDENTIFICATION</scope>
    <source>
        <tissue evidence="18">Total insect</tissue>
    </source>
</reference>
<dbReference type="CDD" id="cd14162">
    <property type="entry name" value="STKc_TSSK4-like"/>
    <property type="match status" value="1"/>
</dbReference>
<dbReference type="GO" id="GO:0035556">
    <property type="term" value="P:intracellular signal transduction"/>
    <property type="evidence" value="ECO:0007669"/>
    <property type="project" value="TreeGrafter"/>
</dbReference>
<evidence type="ECO:0000256" key="1">
    <source>
        <dbReference type="ARBA" id="ARBA00001946"/>
    </source>
</evidence>
<evidence type="ECO:0000256" key="6">
    <source>
        <dbReference type="ARBA" id="ARBA00022723"/>
    </source>
</evidence>
<keyword evidence="12" id="KW-0832">Ubl conjugation</keyword>
<dbReference type="OrthoDB" id="504170at2759"/>
<dbReference type="PROSITE" id="PS50011">
    <property type="entry name" value="PROTEIN_KINASE_DOM"/>
    <property type="match status" value="1"/>
</dbReference>
<keyword evidence="5" id="KW-0808">Transferase</keyword>
<evidence type="ECO:0000259" key="16">
    <source>
        <dbReference type="PROSITE" id="PS50011"/>
    </source>
</evidence>
<evidence type="ECO:0000313" key="17">
    <source>
        <dbReference type="Proteomes" id="UP000515158"/>
    </source>
</evidence>
<dbReference type="GO" id="GO:0030154">
    <property type="term" value="P:cell differentiation"/>
    <property type="evidence" value="ECO:0007669"/>
    <property type="project" value="UniProtKB-KW"/>
</dbReference>
<dbReference type="PANTHER" id="PTHR24346:SF102">
    <property type="entry name" value="TESTIS-SPECIFIC SERINE_THREONINE-PROTEIN KINASE 1"/>
    <property type="match status" value="1"/>
</dbReference>
<keyword evidence="13" id="KW-0744">Spermatogenesis</keyword>
<gene>
    <name evidence="18" type="primary">LOC117643031</name>
</gene>
<dbReference type="GO" id="GO:0000226">
    <property type="term" value="P:microtubule cytoskeleton organization"/>
    <property type="evidence" value="ECO:0007669"/>
    <property type="project" value="TreeGrafter"/>
</dbReference>
<dbReference type="InParanoid" id="A0A6P8YKK6"/>
<protein>
    <submittedName>
        <fullName evidence="18">Testis-specific serine/threonine-protein kinase 4-like</fullName>
    </submittedName>
</protein>
<dbReference type="GO" id="GO:0000287">
    <property type="term" value="F:magnesium ion binding"/>
    <property type="evidence" value="ECO:0007669"/>
    <property type="project" value="UniProtKB-ARBA"/>
</dbReference>